<dbReference type="PIRSF" id="PIRSF001434">
    <property type="entry name" value="CGS"/>
    <property type="match status" value="1"/>
</dbReference>
<keyword evidence="9" id="KW-1185">Reference proteome</keyword>
<dbReference type="EMBL" id="AP027151">
    <property type="protein sequence ID" value="BDV42127.1"/>
    <property type="molecule type" value="Genomic_DNA"/>
</dbReference>
<comment type="similarity">
    <text evidence="7">Belongs to the trans-sulfuration enzymes family.</text>
</comment>
<reference evidence="8 9" key="1">
    <citation type="submission" date="2022-12" db="EMBL/GenBank/DDBJ databases">
        <title>Polyphasic characterization of Geotalea uranireducens NIT-SL11 newly isolated from a complex of sewage sludge and microbially reduced graphene oxide.</title>
        <authorList>
            <person name="Xie L."/>
            <person name="Yoshida N."/>
            <person name="Meng L."/>
        </authorList>
    </citation>
    <scope>NUCLEOTIDE SEQUENCE [LARGE SCALE GENOMIC DNA]</scope>
    <source>
        <strain evidence="8 9">NIT-SL11</strain>
    </source>
</reference>
<dbReference type="InterPro" id="IPR015421">
    <property type="entry name" value="PyrdxlP-dep_Trfase_major"/>
</dbReference>
<evidence type="ECO:0000256" key="4">
    <source>
        <dbReference type="ARBA" id="ARBA00022898"/>
    </source>
</evidence>
<dbReference type="InterPro" id="IPR054542">
    <property type="entry name" value="Cys_met_metab_PP"/>
</dbReference>
<proteinExistence type="inferred from homology"/>
<organism evidence="8 9">
    <name type="scientific">Geotalea uraniireducens</name>
    <dbReference type="NCBI Taxonomy" id="351604"/>
    <lineage>
        <taxon>Bacteria</taxon>
        <taxon>Pseudomonadati</taxon>
        <taxon>Thermodesulfobacteriota</taxon>
        <taxon>Desulfuromonadia</taxon>
        <taxon>Geobacterales</taxon>
        <taxon>Geobacteraceae</taxon>
        <taxon>Geotalea</taxon>
    </lineage>
</organism>
<evidence type="ECO:0000256" key="7">
    <source>
        <dbReference type="RuleBase" id="RU362118"/>
    </source>
</evidence>
<keyword evidence="5" id="KW-0486">Methionine biosynthesis</keyword>
<dbReference type="EC" id="4.4.1.13" evidence="2"/>
<dbReference type="PROSITE" id="PS00868">
    <property type="entry name" value="CYS_MET_METAB_PP"/>
    <property type="match status" value="1"/>
</dbReference>
<dbReference type="Gene3D" id="3.90.1150.10">
    <property type="entry name" value="Aspartate Aminotransferase, domain 1"/>
    <property type="match status" value="1"/>
</dbReference>
<keyword evidence="6" id="KW-0456">Lyase</keyword>
<evidence type="ECO:0000256" key="6">
    <source>
        <dbReference type="ARBA" id="ARBA00023239"/>
    </source>
</evidence>
<comment type="cofactor">
    <cofactor evidence="1 7">
        <name>pyridoxal 5'-phosphate</name>
        <dbReference type="ChEBI" id="CHEBI:597326"/>
    </cofactor>
</comment>
<dbReference type="CDD" id="cd00614">
    <property type="entry name" value="CGS_like"/>
    <property type="match status" value="1"/>
</dbReference>
<evidence type="ECO:0000256" key="3">
    <source>
        <dbReference type="ARBA" id="ARBA00022605"/>
    </source>
</evidence>
<sequence length="379" mass="40887">MKIATRLIHSGHAVDPTTGALSIPIYQASTFRQESVDHFGRYDYSRSGNPTREALEETIAALEGGSRGFAFASGMAAISSALLLFSSGDHLVVCEDVYGGAFRVLTTLFQRLGIETTFVDTTDLAAIRAAIRPSSRGLYLETPSNPLLKVTDLRGAAALAREHGLLTLVDNTFMTPYLQRPLELGCDIVLHSGTKFLNGHSDVLCGFAVTRDEELGKRLKFVQNAFGAVLGPQDSWLVLRGLKTLKVRLEESQKNARALAEWLQRQPAVTAVHYPGLADHPGHRVHSEQSAGPGAVLSFTLATPELTRTLLERLELAAFAVSLGGVESIISYPAKMSHAAMPPAERAARGITDTLVRLSVGLEDLDDLVADFERVLNGA</sequence>
<name>A0ABN6VRW9_9BACT</name>
<accession>A0ABN6VRW9</accession>
<dbReference type="Proteomes" id="UP001317705">
    <property type="component" value="Chromosome"/>
</dbReference>
<keyword evidence="3" id="KW-0028">Amino-acid biosynthesis</keyword>
<evidence type="ECO:0000313" key="9">
    <source>
        <dbReference type="Proteomes" id="UP001317705"/>
    </source>
</evidence>
<dbReference type="Pfam" id="PF01053">
    <property type="entry name" value="Cys_Met_Meta_PP"/>
    <property type="match status" value="1"/>
</dbReference>
<gene>
    <name evidence="8" type="primary">metC-2</name>
    <name evidence="8" type="ORF">GURASL_10500</name>
</gene>
<evidence type="ECO:0000256" key="2">
    <source>
        <dbReference type="ARBA" id="ARBA00012224"/>
    </source>
</evidence>
<dbReference type="RefSeq" id="WP_282002385.1">
    <property type="nucleotide sequence ID" value="NZ_AP027151.1"/>
</dbReference>
<dbReference type="PANTHER" id="PTHR11808">
    <property type="entry name" value="TRANS-SULFURATION ENZYME FAMILY MEMBER"/>
    <property type="match status" value="1"/>
</dbReference>
<keyword evidence="4 7" id="KW-0663">Pyridoxal phosphate</keyword>
<evidence type="ECO:0000313" key="8">
    <source>
        <dbReference type="EMBL" id="BDV42127.1"/>
    </source>
</evidence>
<evidence type="ECO:0000256" key="1">
    <source>
        <dbReference type="ARBA" id="ARBA00001933"/>
    </source>
</evidence>
<dbReference type="PANTHER" id="PTHR11808:SF50">
    <property type="entry name" value="CYSTATHIONINE BETA-LYASE"/>
    <property type="match status" value="1"/>
</dbReference>
<dbReference type="Gene3D" id="3.40.640.10">
    <property type="entry name" value="Type I PLP-dependent aspartate aminotransferase-like (Major domain)"/>
    <property type="match status" value="1"/>
</dbReference>
<dbReference type="InterPro" id="IPR015422">
    <property type="entry name" value="PyrdxlP-dep_Trfase_small"/>
</dbReference>
<dbReference type="SUPFAM" id="SSF53383">
    <property type="entry name" value="PLP-dependent transferases"/>
    <property type="match status" value="1"/>
</dbReference>
<evidence type="ECO:0000256" key="5">
    <source>
        <dbReference type="ARBA" id="ARBA00023167"/>
    </source>
</evidence>
<protein>
    <recommendedName>
        <fullName evidence="2">cysteine-S-conjugate beta-lyase</fullName>
        <ecNumber evidence="2">4.4.1.13</ecNumber>
    </recommendedName>
</protein>
<dbReference type="InterPro" id="IPR015424">
    <property type="entry name" value="PyrdxlP-dep_Trfase"/>
</dbReference>
<dbReference type="InterPro" id="IPR000277">
    <property type="entry name" value="Cys/Met-Metab_PyrdxlP-dep_enz"/>
</dbReference>